<reference evidence="2" key="1">
    <citation type="submission" date="2024-06" db="EMBL/GenBank/DDBJ databases">
        <title>Hwangdonia haimaensis gen. nov., sp. nov., a member of the family Flavobacteriaceae isolated from the haima cold seep.</title>
        <authorList>
            <person name="Li J."/>
        </authorList>
    </citation>
    <scope>NUCLEOTIDE SEQUENCE [LARGE SCALE GENOMIC DNA]</scope>
    <source>
        <strain evidence="2">SCSIO 19198</strain>
    </source>
</reference>
<dbReference type="Proteomes" id="UP001302486">
    <property type="component" value="Chromosome"/>
</dbReference>
<organism evidence="1 2">
    <name type="scientific">Hwangdonia lutea</name>
    <dbReference type="NCBI Taxonomy" id="3075823"/>
    <lineage>
        <taxon>Bacteria</taxon>
        <taxon>Pseudomonadati</taxon>
        <taxon>Bacteroidota</taxon>
        <taxon>Flavobacteriia</taxon>
        <taxon>Flavobacteriales</taxon>
        <taxon>Flavobacteriaceae</taxon>
        <taxon>Hwangdonia</taxon>
    </lineage>
</organism>
<sequence length="78" mass="9586">MKAEELLKQFDKINTNGMQLSKRRGLLTSTWLLYQKNNFYYFFDIMDNIVFCDDYKYSKDEFLEEYKNSYFKIDCEIS</sequence>
<name>A0AA97EQF9_9FLAO</name>
<dbReference type="AlphaFoldDB" id="A0AA97EQF9"/>
<proteinExistence type="predicted"/>
<dbReference type="KEGG" id="hws:RNZ46_07995"/>
<gene>
    <name evidence="1" type="ORF">RNZ46_07995</name>
</gene>
<dbReference type="RefSeq" id="WP_316984857.1">
    <property type="nucleotide sequence ID" value="NZ_CP136521.1"/>
</dbReference>
<keyword evidence="2" id="KW-1185">Reference proteome</keyword>
<evidence type="ECO:0000313" key="1">
    <source>
        <dbReference type="EMBL" id="WOD45201.1"/>
    </source>
</evidence>
<dbReference type="EMBL" id="CP136521">
    <property type="protein sequence ID" value="WOD45201.1"/>
    <property type="molecule type" value="Genomic_DNA"/>
</dbReference>
<evidence type="ECO:0000313" key="2">
    <source>
        <dbReference type="Proteomes" id="UP001302486"/>
    </source>
</evidence>
<accession>A0AA97EQF9</accession>
<protein>
    <submittedName>
        <fullName evidence="1">Uncharacterized protein</fullName>
    </submittedName>
</protein>